<evidence type="ECO:0000256" key="6">
    <source>
        <dbReference type="ARBA" id="ARBA00023125"/>
    </source>
</evidence>
<reference evidence="12 13" key="1">
    <citation type="submission" date="2020-12" db="EMBL/GenBank/DDBJ databases">
        <title>Concerted genomic and epigenomic changes stabilize Arabidopsis allopolyploids.</title>
        <authorList>
            <person name="Chen Z."/>
        </authorList>
    </citation>
    <scope>NUCLEOTIDE SEQUENCE [LARGE SCALE GENOMIC DNA]</scope>
    <source>
        <strain evidence="12">As9502</strain>
        <tissue evidence="12">Leaf</tissue>
    </source>
</reference>
<dbReference type="GO" id="GO:0003677">
    <property type="term" value="F:DNA binding"/>
    <property type="evidence" value="ECO:0007669"/>
    <property type="project" value="UniProtKB-KW"/>
</dbReference>
<evidence type="ECO:0000256" key="1">
    <source>
        <dbReference type="ARBA" id="ARBA00004123"/>
    </source>
</evidence>
<dbReference type="GO" id="GO:0005634">
    <property type="term" value="C:nucleus"/>
    <property type="evidence" value="ECO:0007669"/>
    <property type="project" value="UniProtKB-SubCell"/>
</dbReference>
<name>A0A8T1YMR4_ARASU</name>
<protein>
    <submittedName>
        <fullName evidence="12">HAT C-terminal dimerization domain</fullName>
    </submittedName>
</protein>
<feature type="compositionally biased region" description="Acidic residues" evidence="10">
    <location>
        <begin position="1"/>
        <end position="17"/>
    </location>
</feature>
<keyword evidence="6" id="KW-0238">DNA-binding</keyword>
<evidence type="ECO:0000256" key="5">
    <source>
        <dbReference type="ARBA" id="ARBA00023015"/>
    </source>
</evidence>
<dbReference type="PROSITE" id="PS50808">
    <property type="entry name" value="ZF_BED"/>
    <property type="match status" value="1"/>
</dbReference>
<dbReference type="GO" id="GO:0046983">
    <property type="term" value="F:protein dimerization activity"/>
    <property type="evidence" value="ECO:0007669"/>
    <property type="project" value="InterPro"/>
</dbReference>
<sequence>MSETEDNNDAFLGEEADGTTATESSAGRRRRPTTERSSSDVPKPKKAKKKQAHRAEVWQHYIEKEDLVGVARCQYCSQQIGCDTKLHGTSSMKSHLLRCKFFKAHQDLGTQKVLAGDMRGAITTVPYDKALFRRSVNELLVLCELPFAFVESEGFRRFCANMLPLYTVHCRRTATEDVFKMFLSETAKLKKKDYLVPVLSEFVKDVLAIQVSSVASESAFSTSGRILDPFRSCLSPHMVESLICTQQWLRNNIHQEKLANLVQMLEELDFHESLVAGSKTVADDADLPP</sequence>
<dbReference type="AlphaFoldDB" id="A0A8T1YMR4"/>
<gene>
    <name evidence="12" type="ORF">ISN44_As12g026710</name>
</gene>
<dbReference type="OrthoDB" id="1108170at2759"/>
<dbReference type="Pfam" id="PF05699">
    <property type="entry name" value="Dimer_Tnp_hAT"/>
    <property type="match status" value="1"/>
</dbReference>
<comment type="subcellular location">
    <subcellularLocation>
        <location evidence="1">Nucleus</location>
    </subcellularLocation>
</comment>
<evidence type="ECO:0000313" key="12">
    <source>
        <dbReference type="EMBL" id="KAG7547426.1"/>
    </source>
</evidence>
<evidence type="ECO:0000256" key="9">
    <source>
        <dbReference type="PROSITE-ProRule" id="PRU00027"/>
    </source>
</evidence>
<evidence type="ECO:0000256" key="7">
    <source>
        <dbReference type="ARBA" id="ARBA00023163"/>
    </source>
</evidence>
<dbReference type="SMART" id="SM00614">
    <property type="entry name" value="ZnF_BED"/>
    <property type="match status" value="1"/>
</dbReference>
<feature type="domain" description="BED-type" evidence="11">
    <location>
        <begin position="52"/>
        <end position="112"/>
    </location>
</feature>
<evidence type="ECO:0000256" key="2">
    <source>
        <dbReference type="ARBA" id="ARBA00022723"/>
    </source>
</evidence>
<keyword evidence="2" id="KW-0479">Metal-binding</keyword>
<keyword evidence="4" id="KW-0862">Zinc</keyword>
<evidence type="ECO:0000259" key="11">
    <source>
        <dbReference type="PROSITE" id="PS50808"/>
    </source>
</evidence>
<keyword evidence="7" id="KW-0804">Transcription</keyword>
<dbReference type="PANTHER" id="PTHR46481:SF10">
    <property type="entry name" value="ZINC FINGER BED DOMAIN-CONTAINING PROTEIN 39"/>
    <property type="match status" value="1"/>
</dbReference>
<keyword evidence="3 9" id="KW-0863">Zinc-finger</keyword>
<keyword evidence="5" id="KW-0805">Transcription regulation</keyword>
<evidence type="ECO:0000256" key="10">
    <source>
        <dbReference type="SAM" id="MobiDB-lite"/>
    </source>
</evidence>
<dbReference type="Pfam" id="PF02892">
    <property type="entry name" value="zf-BED"/>
    <property type="match status" value="1"/>
</dbReference>
<dbReference type="EMBL" id="JAEFBJ010000012">
    <property type="protein sequence ID" value="KAG7547426.1"/>
    <property type="molecule type" value="Genomic_DNA"/>
</dbReference>
<dbReference type="Proteomes" id="UP000694251">
    <property type="component" value="Chromosome 12"/>
</dbReference>
<dbReference type="InterPro" id="IPR008906">
    <property type="entry name" value="HATC_C_dom"/>
</dbReference>
<evidence type="ECO:0000256" key="3">
    <source>
        <dbReference type="ARBA" id="ARBA00022771"/>
    </source>
</evidence>
<evidence type="ECO:0000313" key="13">
    <source>
        <dbReference type="Proteomes" id="UP000694251"/>
    </source>
</evidence>
<keyword evidence="13" id="KW-1185">Reference proteome</keyword>
<accession>A0A8T1YMR4</accession>
<proteinExistence type="predicted"/>
<evidence type="ECO:0000256" key="4">
    <source>
        <dbReference type="ARBA" id="ARBA00022833"/>
    </source>
</evidence>
<dbReference type="PANTHER" id="PTHR46481">
    <property type="entry name" value="ZINC FINGER BED DOMAIN-CONTAINING PROTEIN 4"/>
    <property type="match status" value="1"/>
</dbReference>
<evidence type="ECO:0000256" key="8">
    <source>
        <dbReference type="ARBA" id="ARBA00023242"/>
    </source>
</evidence>
<comment type="caution">
    <text evidence="12">The sequence shown here is derived from an EMBL/GenBank/DDBJ whole genome shotgun (WGS) entry which is preliminary data.</text>
</comment>
<feature type="region of interest" description="Disordered" evidence="10">
    <location>
        <begin position="1"/>
        <end position="52"/>
    </location>
</feature>
<dbReference type="InterPro" id="IPR052035">
    <property type="entry name" value="ZnF_BED_domain_contain"/>
</dbReference>
<keyword evidence="8" id="KW-0539">Nucleus</keyword>
<dbReference type="GO" id="GO:0008270">
    <property type="term" value="F:zinc ion binding"/>
    <property type="evidence" value="ECO:0007669"/>
    <property type="project" value="UniProtKB-KW"/>
</dbReference>
<dbReference type="InterPro" id="IPR003656">
    <property type="entry name" value="Znf_BED"/>
</dbReference>
<organism evidence="12 13">
    <name type="scientific">Arabidopsis suecica</name>
    <name type="common">Swedish thale-cress</name>
    <name type="synonym">Cardaminopsis suecica</name>
    <dbReference type="NCBI Taxonomy" id="45249"/>
    <lineage>
        <taxon>Eukaryota</taxon>
        <taxon>Viridiplantae</taxon>
        <taxon>Streptophyta</taxon>
        <taxon>Embryophyta</taxon>
        <taxon>Tracheophyta</taxon>
        <taxon>Spermatophyta</taxon>
        <taxon>Magnoliopsida</taxon>
        <taxon>eudicotyledons</taxon>
        <taxon>Gunneridae</taxon>
        <taxon>Pentapetalae</taxon>
        <taxon>rosids</taxon>
        <taxon>malvids</taxon>
        <taxon>Brassicales</taxon>
        <taxon>Brassicaceae</taxon>
        <taxon>Camelineae</taxon>
        <taxon>Arabidopsis</taxon>
    </lineage>
</organism>